<name>A0AAQ3ME66_VIGMU</name>
<dbReference type="PANTHER" id="PTHR33248">
    <property type="entry name" value="ZINC ION-BINDING PROTEIN"/>
    <property type="match status" value="1"/>
</dbReference>
<dbReference type="AlphaFoldDB" id="A0AAQ3ME66"/>
<protein>
    <recommendedName>
        <fullName evidence="5">GRF-type domain-containing protein</fullName>
    </recommendedName>
</protein>
<dbReference type="Proteomes" id="UP001374535">
    <property type="component" value="Chromosome 11"/>
</dbReference>
<evidence type="ECO:0000259" key="5">
    <source>
        <dbReference type="PROSITE" id="PS51999"/>
    </source>
</evidence>
<proteinExistence type="predicted"/>
<dbReference type="Pfam" id="PF06839">
    <property type="entry name" value="Zn_ribbon_GRF"/>
    <property type="match status" value="1"/>
</dbReference>
<keyword evidence="3" id="KW-0862">Zinc</keyword>
<dbReference type="GO" id="GO:0008270">
    <property type="term" value="F:zinc ion binding"/>
    <property type="evidence" value="ECO:0007669"/>
    <property type="project" value="UniProtKB-KW"/>
</dbReference>
<reference evidence="6 7" key="1">
    <citation type="journal article" date="2023" name="Life. Sci Alliance">
        <title>Evolutionary insights into 3D genome organization and epigenetic landscape of Vigna mungo.</title>
        <authorList>
            <person name="Junaid A."/>
            <person name="Singh B."/>
            <person name="Bhatia S."/>
        </authorList>
    </citation>
    <scope>NUCLEOTIDE SEQUENCE [LARGE SCALE GENOMIC DNA]</scope>
    <source>
        <strain evidence="6">Urdbean</strain>
    </source>
</reference>
<evidence type="ECO:0000256" key="1">
    <source>
        <dbReference type="ARBA" id="ARBA00022723"/>
    </source>
</evidence>
<accession>A0AAQ3ME66</accession>
<evidence type="ECO:0000313" key="7">
    <source>
        <dbReference type="Proteomes" id="UP001374535"/>
    </source>
</evidence>
<evidence type="ECO:0000256" key="4">
    <source>
        <dbReference type="PROSITE-ProRule" id="PRU01343"/>
    </source>
</evidence>
<organism evidence="6 7">
    <name type="scientific">Vigna mungo</name>
    <name type="common">Black gram</name>
    <name type="synonym">Phaseolus mungo</name>
    <dbReference type="NCBI Taxonomy" id="3915"/>
    <lineage>
        <taxon>Eukaryota</taxon>
        <taxon>Viridiplantae</taxon>
        <taxon>Streptophyta</taxon>
        <taxon>Embryophyta</taxon>
        <taxon>Tracheophyta</taxon>
        <taxon>Spermatophyta</taxon>
        <taxon>Magnoliopsida</taxon>
        <taxon>eudicotyledons</taxon>
        <taxon>Gunneridae</taxon>
        <taxon>Pentapetalae</taxon>
        <taxon>rosids</taxon>
        <taxon>fabids</taxon>
        <taxon>Fabales</taxon>
        <taxon>Fabaceae</taxon>
        <taxon>Papilionoideae</taxon>
        <taxon>50 kb inversion clade</taxon>
        <taxon>NPAAA clade</taxon>
        <taxon>indigoferoid/millettioid clade</taxon>
        <taxon>Phaseoleae</taxon>
        <taxon>Vigna</taxon>
    </lineage>
</organism>
<evidence type="ECO:0000256" key="2">
    <source>
        <dbReference type="ARBA" id="ARBA00022771"/>
    </source>
</evidence>
<keyword evidence="2 4" id="KW-0863">Zinc-finger</keyword>
<evidence type="ECO:0000256" key="3">
    <source>
        <dbReference type="ARBA" id="ARBA00022833"/>
    </source>
</evidence>
<keyword evidence="7" id="KW-1185">Reference proteome</keyword>
<dbReference type="PROSITE" id="PS51999">
    <property type="entry name" value="ZF_GRF"/>
    <property type="match status" value="1"/>
</dbReference>
<dbReference type="EMBL" id="CP144690">
    <property type="protein sequence ID" value="WVY89415.1"/>
    <property type="molecule type" value="Genomic_DNA"/>
</dbReference>
<sequence>MDFAGKSSCHAADRWHIMCYDVRNRVRGGRELGNSGERCCISEIRLTRVVVVLRRIKVGSSGDQGYCRYFSKRMSKERNETPIFHCGQRSVMRTANTTKNRGKHFWGCFKYKYGVQDAGCNFFKWCTDVGSEDNGRYVKSEWNKETLVSTEELEILKDLAQASQVSPKLKSSSGSFLFVVHIRLGEHALGFDFQFSPKRLIFSSSEMIPVSTPSLNLNLAQTKQVSLTRKSSSGST</sequence>
<gene>
    <name evidence="6" type="ORF">V8G54_034929</name>
</gene>
<dbReference type="InterPro" id="IPR010666">
    <property type="entry name" value="Znf_GRF"/>
</dbReference>
<evidence type="ECO:0000313" key="6">
    <source>
        <dbReference type="EMBL" id="WVY89415.1"/>
    </source>
</evidence>
<keyword evidence="1" id="KW-0479">Metal-binding</keyword>
<feature type="domain" description="GRF-type" evidence="5">
    <location>
        <begin position="84"/>
        <end position="129"/>
    </location>
</feature>